<keyword evidence="3" id="KW-1185">Reference proteome</keyword>
<feature type="region of interest" description="Disordered" evidence="1">
    <location>
        <begin position="19"/>
        <end position="41"/>
    </location>
</feature>
<evidence type="ECO:0000313" key="2">
    <source>
        <dbReference type="EMBL" id="KAL0189328.1"/>
    </source>
</evidence>
<protein>
    <submittedName>
        <fullName evidence="2">Uncharacterized protein</fullName>
    </submittedName>
</protein>
<accession>A0ABD0QTF9</accession>
<evidence type="ECO:0000313" key="3">
    <source>
        <dbReference type="Proteomes" id="UP001529510"/>
    </source>
</evidence>
<dbReference type="Proteomes" id="UP001529510">
    <property type="component" value="Unassembled WGS sequence"/>
</dbReference>
<dbReference type="EMBL" id="JAMKFB020000007">
    <property type="protein sequence ID" value="KAL0189328.1"/>
    <property type="molecule type" value="Genomic_DNA"/>
</dbReference>
<feature type="non-terminal residue" evidence="2">
    <location>
        <position position="74"/>
    </location>
</feature>
<evidence type="ECO:0000256" key="1">
    <source>
        <dbReference type="SAM" id="MobiDB-lite"/>
    </source>
</evidence>
<dbReference type="AlphaFoldDB" id="A0ABD0QTF9"/>
<feature type="compositionally biased region" description="Polar residues" evidence="1">
    <location>
        <begin position="20"/>
        <end position="30"/>
    </location>
</feature>
<proteinExistence type="predicted"/>
<reference evidence="2 3" key="1">
    <citation type="submission" date="2024-05" db="EMBL/GenBank/DDBJ databases">
        <title>Genome sequencing and assembly of Indian major carp, Cirrhinus mrigala (Hamilton, 1822).</title>
        <authorList>
            <person name="Mohindra V."/>
            <person name="Chowdhury L.M."/>
            <person name="Lal K."/>
            <person name="Jena J.K."/>
        </authorList>
    </citation>
    <scope>NUCLEOTIDE SEQUENCE [LARGE SCALE GENOMIC DNA]</scope>
    <source>
        <strain evidence="2">CM1030</strain>
        <tissue evidence="2">Blood</tissue>
    </source>
</reference>
<comment type="caution">
    <text evidence="2">The sequence shown here is derived from an EMBL/GenBank/DDBJ whole genome shotgun (WGS) entry which is preliminary data.</text>
</comment>
<gene>
    <name evidence="2" type="ORF">M9458_016427</name>
</gene>
<organism evidence="2 3">
    <name type="scientific">Cirrhinus mrigala</name>
    <name type="common">Mrigala</name>
    <dbReference type="NCBI Taxonomy" id="683832"/>
    <lineage>
        <taxon>Eukaryota</taxon>
        <taxon>Metazoa</taxon>
        <taxon>Chordata</taxon>
        <taxon>Craniata</taxon>
        <taxon>Vertebrata</taxon>
        <taxon>Euteleostomi</taxon>
        <taxon>Actinopterygii</taxon>
        <taxon>Neopterygii</taxon>
        <taxon>Teleostei</taxon>
        <taxon>Ostariophysi</taxon>
        <taxon>Cypriniformes</taxon>
        <taxon>Cyprinidae</taxon>
        <taxon>Labeoninae</taxon>
        <taxon>Labeonini</taxon>
        <taxon>Cirrhinus</taxon>
    </lineage>
</organism>
<name>A0ABD0QTF9_CIRMR</name>
<sequence length="74" mass="7950">GENGPFHQCTADFNCLPASAGQQSPRNISGRSHYRQLPDVHHDPGHLFCHPQCCGTQPSPSLPQHTPNAPLGAQ</sequence>
<feature type="non-terminal residue" evidence="2">
    <location>
        <position position="1"/>
    </location>
</feature>